<dbReference type="CDD" id="cd04080">
    <property type="entry name" value="CBM6_cellulase-like"/>
    <property type="match status" value="1"/>
</dbReference>
<evidence type="ECO:0000313" key="2">
    <source>
        <dbReference type="EMBL" id="SHF75790.1"/>
    </source>
</evidence>
<dbReference type="SUPFAM" id="SSF49785">
    <property type="entry name" value="Galactose-binding domain-like"/>
    <property type="match status" value="1"/>
</dbReference>
<organism evidence="2 3">
    <name type="scientific">Flavisolibacter ginsengisoli DSM 18119</name>
    <dbReference type="NCBI Taxonomy" id="1121884"/>
    <lineage>
        <taxon>Bacteria</taxon>
        <taxon>Pseudomonadati</taxon>
        <taxon>Bacteroidota</taxon>
        <taxon>Chitinophagia</taxon>
        <taxon>Chitinophagales</taxon>
        <taxon>Chitinophagaceae</taxon>
        <taxon>Flavisolibacter</taxon>
    </lineage>
</organism>
<dbReference type="Proteomes" id="UP000184048">
    <property type="component" value="Unassembled WGS sequence"/>
</dbReference>
<dbReference type="Pfam" id="PF03422">
    <property type="entry name" value="CBM_6"/>
    <property type="match status" value="1"/>
</dbReference>
<keyword evidence="3" id="KW-1185">Reference proteome</keyword>
<evidence type="ECO:0000313" key="3">
    <source>
        <dbReference type="Proteomes" id="UP000184048"/>
    </source>
</evidence>
<proteinExistence type="predicted"/>
<name>A0A1M5E9D0_9BACT</name>
<dbReference type="InterPro" id="IPR008979">
    <property type="entry name" value="Galactose-bd-like_sf"/>
</dbReference>
<feature type="non-terminal residue" evidence="2">
    <location>
        <position position="1"/>
    </location>
</feature>
<dbReference type="Gene3D" id="2.60.120.260">
    <property type="entry name" value="Galactose-binding domain-like"/>
    <property type="match status" value="1"/>
</dbReference>
<feature type="domain" description="CBM6" evidence="1">
    <location>
        <begin position="1"/>
        <end position="79"/>
    </location>
</feature>
<dbReference type="RefSeq" id="WP_139256475.1">
    <property type="nucleotide sequence ID" value="NZ_FQUU01000017.1"/>
</dbReference>
<dbReference type="EMBL" id="FQUU01000017">
    <property type="protein sequence ID" value="SHF75790.1"/>
    <property type="molecule type" value="Genomic_DNA"/>
</dbReference>
<dbReference type="InterPro" id="IPR005084">
    <property type="entry name" value="CBM6"/>
</dbReference>
<dbReference type="STRING" id="1121884.SAMN02745131_03472"/>
<reference evidence="2 3" key="1">
    <citation type="submission" date="2016-11" db="EMBL/GenBank/DDBJ databases">
        <authorList>
            <person name="Jaros S."/>
            <person name="Januszkiewicz K."/>
            <person name="Wedrychowicz H."/>
        </authorList>
    </citation>
    <scope>NUCLEOTIDE SEQUENCE [LARGE SCALE GENOMIC DNA]</scope>
    <source>
        <strain evidence="2 3">DSM 18119</strain>
    </source>
</reference>
<dbReference type="OrthoDB" id="6056921at2"/>
<dbReference type="InterPro" id="IPR026444">
    <property type="entry name" value="Secre_tail"/>
</dbReference>
<evidence type="ECO:0000259" key="1">
    <source>
        <dbReference type="PROSITE" id="PS51175"/>
    </source>
</evidence>
<protein>
    <submittedName>
        <fullName evidence="2">Por secretion system C-terminal sorting domain-containing protein</fullName>
    </submittedName>
</protein>
<dbReference type="GO" id="GO:0030246">
    <property type="term" value="F:carbohydrate binding"/>
    <property type="evidence" value="ECO:0007669"/>
    <property type="project" value="InterPro"/>
</dbReference>
<gene>
    <name evidence="2" type="ORF">SAMN02745131_03472</name>
</gene>
<dbReference type="Pfam" id="PF18962">
    <property type="entry name" value="Por_Secre_tail"/>
    <property type="match status" value="1"/>
</dbReference>
<dbReference type="NCBIfam" id="TIGR04183">
    <property type="entry name" value="Por_Secre_tail"/>
    <property type="match status" value="1"/>
</dbReference>
<dbReference type="AlphaFoldDB" id="A0A1M5E9D0"/>
<dbReference type="PROSITE" id="PS51175">
    <property type="entry name" value="CBM6"/>
    <property type="match status" value="1"/>
</dbReference>
<accession>A0A1M5E9D0</accession>
<sequence>PAAGSYAINLRVATPNTGAQFQIKNSGGAVLATVNVPTTGGWQSWQTISTNINLVAGTQTIRLQSTTGAGWNINWLEVAGGTFVTARRAANVMVEELATSSVAVFPNPVQDAFTLSLDQNFKGNIKLRVVNSSGAVVREYRLQKTQLRSQDRISLGNLTPGIYILNISTMQGTISKQVIKQ</sequence>